<dbReference type="AlphaFoldDB" id="A0A9W6I4N4"/>
<dbReference type="Proteomes" id="UP001143474">
    <property type="component" value="Unassembled WGS sequence"/>
</dbReference>
<sequence>MGARLTSLAPLPGPRAGSTEDPDPPTWVRVLRRRVRTGDIPLDIRVNAREVVRWLKGPLGLGQTPVSRSRRDEASP</sequence>
<organism evidence="2 3">
    <name type="scientific">Streptosporangium carneum</name>
    <dbReference type="NCBI Taxonomy" id="47481"/>
    <lineage>
        <taxon>Bacteria</taxon>
        <taxon>Bacillati</taxon>
        <taxon>Actinomycetota</taxon>
        <taxon>Actinomycetes</taxon>
        <taxon>Streptosporangiales</taxon>
        <taxon>Streptosporangiaceae</taxon>
        <taxon>Streptosporangium</taxon>
    </lineage>
</organism>
<evidence type="ECO:0000256" key="1">
    <source>
        <dbReference type="SAM" id="MobiDB-lite"/>
    </source>
</evidence>
<reference evidence="2" key="2">
    <citation type="submission" date="2023-01" db="EMBL/GenBank/DDBJ databases">
        <authorList>
            <person name="Sun Q."/>
            <person name="Evtushenko L."/>
        </authorList>
    </citation>
    <scope>NUCLEOTIDE SEQUENCE</scope>
    <source>
        <strain evidence="2">VKM Ac-2007</strain>
    </source>
</reference>
<feature type="region of interest" description="Disordered" evidence="1">
    <location>
        <begin position="1"/>
        <end position="25"/>
    </location>
</feature>
<evidence type="ECO:0000313" key="2">
    <source>
        <dbReference type="EMBL" id="GLK11986.1"/>
    </source>
</evidence>
<dbReference type="EMBL" id="BSEV01000014">
    <property type="protein sequence ID" value="GLK11986.1"/>
    <property type="molecule type" value="Genomic_DNA"/>
</dbReference>
<proteinExistence type="predicted"/>
<evidence type="ECO:0000313" key="3">
    <source>
        <dbReference type="Proteomes" id="UP001143474"/>
    </source>
</evidence>
<name>A0A9W6I4N4_9ACTN</name>
<reference evidence="2" key="1">
    <citation type="journal article" date="2014" name="Int. J. Syst. Evol. Microbiol.">
        <title>Complete genome sequence of Corynebacterium casei LMG S-19264T (=DSM 44701T), isolated from a smear-ripened cheese.</title>
        <authorList>
            <consortium name="US DOE Joint Genome Institute (JGI-PGF)"/>
            <person name="Walter F."/>
            <person name="Albersmeier A."/>
            <person name="Kalinowski J."/>
            <person name="Ruckert C."/>
        </authorList>
    </citation>
    <scope>NUCLEOTIDE SEQUENCE</scope>
    <source>
        <strain evidence="2">VKM Ac-2007</strain>
    </source>
</reference>
<feature type="region of interest" description="Disordered" evidence="1">
    <location>
        <begin position="57"/>
        <end position="76"/>
    </location>
</feature>
<accession>A0A9W6I4N4</accession>
<protein>
    <submittedName>
        <fullName evidence="2">Uncharacterized protein</fullName>
    </submittedName>
</protein>
<keyword evidence="3" id="KW-1185">Reference proteome</keyword>
<comment type="caution">
    <text evidence="2">The sequence shown here is derived from an EMBL/GenBank/DDBJ whole genome shotgun (WGS) entry which is preliminary data.</text>
</comment>
<gene>
    <name evidence="2" type="ORF">GCM10017600_53940</name>
</gene>